<dbReference type="GO" id="GO:0042790">
    <property type="term" value="P:nucleolar large rRNA transcription by RNA polymerase I"/>
    <property type="evidence" value="ECO:0007669"/>
    <property type="project" value="InterPro"/>
</dbReference>
<proteinExistence type="predicted"/>
<dbReference type="EMBL" id="BQFW01000002">
    <property type="protein sequence ID" value="GJJ69038.1"/>
    <property type="molecule type" value="Genomic_DNA"/>
</dbReference>
<dbReference type="GO" id="GO:0000500">
    <property type="term" value="C:RNA polymerase I upstream activating factor complex"/>
    <property type="evidence" value="ECO:0007669"/>
    <property type="project" value="InterPro"/>
</dbReference>
<sequence>MHRRSSPGGDSGSDYEGYSDLGSDVLYSQPSSRGTREPTPESESDVESPVLVPSMAMQKIGREDHESSASGSDEDDEGESAGELEVDEGEDEHVEEAGSASEIDNYEGKEGDHTSDGGGDRGSDGEGDGNQEDQESGEPDLSGLVVRSFASYNIESRRKKPKKKPPREKKARLPVINRHLDENWVSRDVFPQQFAEKTNLREKEELEDSIGDFQFQKDQIQYHLFRLPRNSHSKLHDRNAYGQLGFEKPLSSDPNNPLLDTTDSELDEIESDLELEREYEEYRAERDKPVYQLEQDGDVCIYCKAFVPFDMRKAKPYPTVYQCARCIESQTPHGPVSKEALQAHVLALKESKDEACNIEKGSFSDVYFNLKELHAGKEDMTNQILDAAEKLQPLSPKQSILWNDAVENLKYKDVINSFPFASKAENAARYWSTRGPLVVAGMVWTKEESDLFFSGLRRFGKHNVWALQEHIKSRSLAEVVAIIQEMDAEVARLKADGSGALRLNEMPMAEEVDDEQIELEEQCASTLLDMEMRQSFEKQTNESTETRPEIVKLSSLFNLKLLCNMSSRLYMQNHGAGIERDVVPLLYDSLKKWLTPIVQELVTLQHERQRVGLVLNKATPSQDLSVISEKDVLRTLHARQLPLDAEKFIGTLPMRLNLRVFDDTKSKTNSIILPEGEDPGIGRTFYLNHEVDQAQAQAPDSDQDMDTDDGVSAEEESEISLEYPLAVIPKDMLGNPLAKPEDTAKYYRKQEGARLHWDLFWSTKSRQARKIWSDTPKPMPGSRFRLQERKRFRETHPLKPTPLPFNDWKEGVERLAANSFALPVGIGKDAPQPTSFDPEDPSVLSMNKRKRNHEQLVYTDYATQLKEHEERRADKIRRMQEFARKYEDLAGKMNQPRSLEIYAPGYGLLPPNASFVYDESREPPKNSYGLGERDRGGLWLMDAKNFEGASGYITVSDTEDEWEEEEGWQSQMRADLVIEERSKRRQTGSQEEASQVSRDGTEREGVEESSDDEPPAK</sequence>
<reference evidence="2" key="1">
    <citation type="submission" date="2021-11" db="EMBL/GenBank/DDBJ databases">
        <authorList>
            <person name="Herlambang A."/>
            <person name="Guo Y."/>
            <person name="Takashima Y."/>
            <person name="Nishizawa T."/>
        </authorList>
    </citation>
    <scope>NUCLEOTIDE SEQUENCE</scope>
    <source>
        <strain evidence="2">E1425</strain>
    </source>
</reference>
<evidence type="ECO:0000313" key="3">
    <source>
        <dbReference type="Proteomes" id="UP000827284"/>
    </source>
</evidence>
<dbReference type="PANTHER" id="PTHR28079:SF1">
    <property type="entry name" value="RNA POLYMERASE I-SPECIFIC TRANSCRIPTION INITIATION FACTOR RRN5"/>
    <property type="match status" value="1"/>
</dbReference>
<dbReference type="AlphaFoldDB" id="A0A9P3LSJ4"/>
<dbReference type="GO" id="GO:0000182">
    <property type="term" value="F:rDNA binding"/>
    <property type="evidence" value="ECO:0007669"/>
    <property type="project" value="TreeGrafter"/>
</dbReference>
<evidence type="ECO:0000256" key="1">
    <source>
        <dbReference type="SAM" id="MobiDB-lite"/>
    </source>
</evidence>
<feature type="compositionally biased region" description="Basic and acidic residues" evidence="1">
    <location>
        <begin position="106"/>
        <end position="124"/>
    </location>
</feature>
<accession>A0A9P3LSJ4</accession>
<name>A0A9P3LSJ4_9FUNG</name>
<feature type="compositionally biased region" description="Low complexity" evidence="1">
    <location>
        <begin position="1"/>
        <end position="24"/>
    </location>
</feature>
<dbReference type="OrthoDB" id="2240312at2759"/>
<feature type="region of interest" description="Disordered" evidence="1">
    <location>
        <begin position="1"/>
        <end position="145"/>
    </location>
</feature>
<feature type="compositionally biased region" description="Acidic residues" evidence="1">
    <location>
        <begin position="1007"/>
        <end position="1017"/>
    </location>
</feature>
<reference evidence="2" key="2">
    <citation type="journal article" date="2022" name="Microbiol. Resour. Announc.">
        <title>Whole-Genome Sequence of Entomortierella parvispora E1425, a Mucoromycotan Fungus Associated with Burkholderiaceae-Related Endosymbiotic Bacteria.</title>
        <authorList>
            <person name="Herlambang A."/>
            <person name="Guo Y."/>
            <person name="Takashima Y."/>
            <person name="Narisawa K."/>
            <person name="Ohta H."/>
            <person name="Nishizawa T."/>
        </authorList>
    </citation>
    <scope>NUCLEOTIDE SEQUENCE</scope>
    <source>
        <strain evidence="2">E1425</strain>
    </source>
</reference>
<gene>
    <name evidence="2" type="ORF">EMPS_01384</name>
</gene>
<dbReference type="GO" id="GO:0006361">
    <property type="term" value="P:transcription initiation at RNA polymerase I promoter"/>
    <property type="evidence" value="ECO:0007669"/>
    <property type="project" value="TreeGrafter"/>
</dbReference>
<organism evidence="2 3">
    <name type="scientific">Entomortierella parvispora</name>
    <dbReference type="NCBI Taxonomy" id="205924"/>
    <lineage>
        <taxon>Eukaryota</taxon>
        <taxon>Fungi</taxon>
        <taxon>Fungi incertae sedis</taxon>
        <taxon>Mucoromycota</taxon>
        <taxon>Mortierellomycotina</taxon>
        <taxon>Mortierellomycetes</taxon>
        <taxon>Mortierellales</taxon>
        <taxon>Mortierellaceae</taxon>
        <taxon>Entomortierella</taxon>
    </lineage>
</organism>
<dbReference type="InterPro" id="IPR039601">
    <property type="entry name" value="Rrn5"/>
</dbReference>
<feature type="compositionally biased region" description="Polar residues" evidence="1">
    <location>
        <begin position="987"/>
        <end position="998"/>
    </location>
</feature>
<evidence type="ECO:0000313" key="2">
    <source>
        <dbReference type="EMBL" id="GJJ69038.1"/>
    </source>
</evidence>
<comment type="caution">
    <text evidence="2">The sequence shown here is derived from an EMBL/GenBank/DDBJ whole genome shotgun (WGS) entry which is preliminary data.</text>
</comment>
<dbReference type="Proteomes" id="UP000827284">
    <property type="component" value="Unassembled WGS sequence"/>
</dbReference>
<dbReference type="GO" id="GO:0001181">
    <property type="term" value="F:RNA polymerase I general transcription initiation factor activity"/>
    <property type="evidence" value="ECO:0007669"/>
    <property type="project" value="TreeGrafter"/>
</dbReference>
<dbReference type="PANTHER" id="PTHR28079">
    <property type="entry name" value="RNA POLYMERASE I-SPECIFIC TRANSCRIPTION INITIATION FACTOR RRN5"/>
    <property type="match status" value="1"/>
</dbReference>
<feature type="compositionally biased region" description="Acidic residues" evidence="1">
    <location>
        <begin position="72"/>
        <end position="94"/>
    </location>
</feature>
<keyword evidence="3" id="KW-1185">Reference proteome</keyword>
<protein>
    <submittedName>
        <fullName evidence="2">Uncharacterized protein</fullName>
    </submittedName>
</protein>
<feature type="compositionally biased region" description="Acidic residues" evidence="1">
    <location>
        <begin position="125"/>
        <end position="138"/>
    </location>
</feature>
<feature type="region of interest" description="Disordered" evidence="1">
    <location>
        <begin position="979"/>
        <end position="1017"/>
    </location>
</feature>